<organism evidence="2 3">
    <name type="scientific">Marinicella pacifica</name>
    <dbReference type="NCBI Taxonomy" id="1171543"/>
    <lineage>
        <taxon>Bacteria</taxon>
        <taxon>Pseudomonadati</taxon>
        <taxon>Pseudomonadota</taxon>
        <taxon>Gammaproteobacteria</taxon>
        <taxon>Lysobacterales</taxon>
        <taxon>Marinicellaceae</taxon>
        <taxon>Marinicella</taxon>
    </lineage>
</organism>
<protein>
    <recommendedName>
        <fullName evidence="4">Phosphodiesterase</fullName>
    </recommendedName>
</protein>
<evidence type="ECO:0008006" key="4">
    <source>
        <dbReference type="Google" id="ProtNLM"/>
    </source>
</evidence>
<reference evidence="2" key="2">
    <citation type="submission" date="2020-09" db="EMBL/GenBank/DDBJ databases">
        <authorList>
            <person name="Sun Q."/>
            <person name="Zhou Y."/>
        </authorList>
    </citation>
    <scope>NUCLEOTIDE SEQUENCE</scope>
    <source>
        <strain evidence="2">CGMCC 1.12181</strain>
    </source>
</reference>
<feature type="chain" id="PRO_5036698430" description="Phosphodiesterase" evidence="1">
    <location>
        <begin position="22"/>
        <end position="98"/>
    </location>
</feature>
<sequence>MMIKKCIYIVLFSLVSCAVSAEVLLIERTQQQANQAVPKHGQNMQQVEQRFGAPLVRRAAVGEPPITRWEYADFVVYFEHNLVLNTVFKHVKNLPEQP</sequence>
<evidence type="ECO:0000313" key="3">
    <source>
        <dbReference type="Proteomes" id="UP000605253"/>
    </source>
</evidence>
<gene>
    <name evidence="2" type="ORF">GCM10011365_16410</name>
</gene>
<comment type="caution">
    <text evidence="2">The sequence shown here is derived from an EMBL/GenBank/DDBJ whole genome shotgun (WGS) entry which is preliminary data.</text>
</comment>
<name>A0A917FR41_9GAMM</name>
<accession>A0A917FR41</accession>
<evidence type="ECO:0000313" key="2">
    <source>
        <dbReference type="EMBL" id="GGF95777.1"/>
    </source>
</evidence>
<dbReference type="Proteomes" id="UP000605253">
    <property type="component" value="Unassembled WGS sequence"/>
</dbReference>
<dbReference type="EMBL" id="BMEO01000006">
    <property type="protein sequence ID" value="GGF95777.1"/>
    <property type="molecule type" value="Genomic_DNA"/>
</dbReference>
<dbReference type="AlphaFoldDB" id="A0A917FR41"/>
<reference evidence="2" key="1">
    <citation type="journal article" date="2014" name="Int. J. Syst. Evol. Microbiol.">
        <title>Complete genome sequence of Corynebacterium casei LMG S-19264T (=DSM 44701T), isolated from a smear-ripened cheese.</title>
        <authorList>
            <consortium name="US DOE Joint Genome Institute (JGI-PGF)"/>
            <person name="Walter F."/>
            <person name="Albersmeier A."/>
            <person name="Kalinowski J."/>
            <person name="Ruckert C."/>
        </authorList>
    </citation>
    <scope>NUCLEOTIDE SEQUENCE</scope>
    <source>
        <strain evidence="2">CGMCC 1.12181</strain>
    </source>
</reference>
<proteinExistence type="predicted"/>
<evidence type="ECO:0000256" key="1">
    <source>
        <dbReference type="SAM" id="SignalP"/>
    </source>
</evidence>
<keyword evidence="3" id="KW-1185">Reference proteome</keyword>
<dbReference type="RefSeq" id="WP_188365245.1">
    <property type="nucleotide sequence ID" value="NZ_BAABJF010000001.1"/>
</dbReference>
<dbReference type="PROSITE" id="PS51257">
    <property type="entry name" value="PROKAR_LIPOPROTEIN"/>
    <property type="match status" value="1"/>
</dbReference>
<keyword evidence="1" id="KW-0732">Signal</keyword>
<feature type="signal peptide" evidence="1">
    <location>
        <begin position="1"/>
        <end position="21"/>
    </location>
</feature>